<dbReference type="Gene3D" id="3.10.450.50">
    <property type="match status" value="1"/>
</dbReference>
<dbReference type="Pfam" id="PF00866">
    <property type="entry name" value="Ring_hydroxyl_B"/>
    <property type="match status" value="1"/>
</dbReference>
<dbReference type="RefSeq" id="WP_132285744.1">
    <property type="nucleotide sequence ID" value="NZ_SKBM01000004.1"/>
</dbReference>
<feature type="compositionally biased region" description="Basic residues" evidence="3">
    <location>
        <begin position="83"/>
        <end position="94"/>
    </location>
</feature>
<accession>A0A4V2WLW9</accession>
<dbReference type="AlphaFoldDB" id="A0A4V2WLW9"/>
<dbReference type="Proteomes" id="UP000295023">
    <property type="component" value="Unassembled WGS sequence"/>
</dbReference>
<dbReference type="PANTHER" id="PTHR41534">
    <property type="entry name" value="BLR3401 PROTEIN"/>
    <property type="match status" value="1"/>
</dbReference>
<name>A0A4V2WLW9_9PROT</name>
<keyword evidence="5" id="KW-1185">Reference proteome</keyword>
<protein>
    <submittedName>
        <fullName evidence="4">Uncharacterized protein</fullName>
    </submittedName>
</protein>
<dbReference type="OrthoDB" id="7446267at2"/>
<proteinExistence type="inferred from homology"/>
<dbReference type="GO" id="GO:0019380">
    <property type="term" value="P:3-phenylpropionate catabolic process"/>
    <property type="evidence" value="ECO:0007669"/>
    <property type="project" value="TreeGrafter"/>
</dbReference>
<gene>
    <name evidence="4" type="ORF">EXY23_06340</name>
</gene>
<evidence type="ECO:0000313" key="4">
    <source>
        <dbReference type="EMBL" id="TCZ64985.1"/>
    </source>
</evidence>
<sequence length="105" mass="12224">MHRKDWDAWLACYAPDAESWMPCWDDDKLTEDPQTEISLIWYGDRGGLKDSVFRIRTERSSTTSLPEPPTGRCRSVGSDGRPHPRRHPFQHHPRPRGDDRHAPHP</sequence>
<organism evidence="4 5">
    <name type="scientific">Roseicella aquatilis</name>
    <dbReference type="NCBI Taxonomy" id="2527868"/>
    <lineage>
        <taxon>Bacteria</taxon>
        <taxon>Pseudomonadati</taxon>
        <taxon>Pseudomonadota</taxon>
        <taxon>Alphaproteobacteria</taxon>
        <taxon>Acetobacterales</taxon>
        <taxon>Roseomonadaceae</taxon>
        <taxon>Roseicella</taxon>
    </lineage>
</organism>
<dbReference type="InterPro" id="IPR032710">
    <property type="entry name" value="NTF2-like_dom_sf"/>
</dbReference>
<dbReference type="GO" id="GO:0016491">
    <property type="term" value="F:oxidoreductase activity"/>
    <property type="evidence" value="ECO:0007669"/>
    <property type="project" value="UniProtKB-KW"/>
</dbReference>
<dbReference type="SUPFAM" id="SSF54427">
    <property type="entry name" value="NTF2-like"/>
    <property type="match status" value="1"/>
</dbReference>
<reference evidence="4 5" key="1">
    <citation type="submission" date="2019-03" db="EMBL/GenBank/DDBJ databases">
        <title>Paracraurococcus aquatilis NE82 genome sequence.</title>
        <authorList>
            <person name="Zhao Y."/>
            <person name="Du Z."/>
        </authorList>
    </citation>
    <scope>NUCLEOTIDE SEQUENCE [LARGE SCALE GENOMIC DNA]</scope>
    <source>
        <strain evidence="4 5">NE82</strain>
    </source>
</reference>
<dbReference type="PANTHER" id="PTHR41534:SF1">
    <property type="entry name" value="BLR3401 PROTEIN"/>
    <property type="match status" value="1"/>
</dbReference>
<evidence type="ECO:0000256" key="1">
    <source>
        <dbReference type="ARBA" id="ARBA00009570"/>
    </source>
</evidence>
<evidence type="ECO:0000313" key="5">
    <source>
        <dbReference type="Proteomes" id="UP000295023"/>
    </source>
</evidence>
<feature type="region of interest" description="Disordered" evidence="3">
    <location>
        <begin position="57"/>
        <end position="105"/>
    </location>
</feature>
<keyword evidence="2" id="KW-0560">Oxidoreductase</keyword>
<evidence type="ECO:0000256" key="3">
    <source>
        <dbReference type="SAM" id="MobiDB-lite"/>
    </source>
</evidence>
<feature type="compositionally biased region" description="Basic and acidic residues" evidence="3">
    <location>
        <begin position="95"/>
        <end position="105"/>
    </location>
</feature>
<dbReference type="InterPro" id="IPR000391">
    <property type="entry name" value="Rng_hydr_dOase-bsu"/>
</dbReference>
<comment type="similarity">
    <text evidence="1">Belongs to the bacterial ring-hydroxylating dioxygenase beta subunit family.</text>
</comment>
<dbReference type="EMBL" id="SKBM01000004">
    <property type="protein sequence ID" value="TCZ64985.1"/>
    <property type="molecule type" value="Genomic_DNA"/>
</dbReference>
<evidence type="ECO:0000256" key="2">
    <source>
        <dbReference type="ARBA" id="ARBA00023002"/>
    </source>
</evidence>
<comment type="caution">
    <text evidence="4">The sequence shown here is derived from an EMBL/GenBank/DDBJ whole genome shotgun (WGS) entry which is preliminary data.</text>
</comment>